<dbReference type="AlphaFoldDB" id="A0A4C1V2T6"/>
<sequence>MSCTATQFTCNVTEPATPRRGPWDACNCLGRNRIRNRGARLVSNPSTALRSDHGFAHISDTTFNLNLDQYAGDCQPSETLALVSSEEKRGTEPTAPAAGYVMNC</sequence>
<reference evidence="2 3" key="1">
    <citation type="journal article" date="2019" name="Commun. Biol.">
        <title>The bagworm genome reveals a unique fibroin gene that provides high tensile strength.</title>
        <authorList>
            <person name="Kono N."/>
            <person name="Nakamura H."/>
            <person name="Ohtoshi R."/>
            <person name="Tomita M."/>
            <person name="Numata K."/>
            <person name="Arakawa K."/>
        </authorList>
    </citation>
    <scope>NUCLEOTIDE SEQUENCE [LARGE SCALE GENOMIC DNA]</scope>
</reference>
<comment type="caution">
    <text evidence="2">The sequence shown here is derived from an EMBL/GenBank/DDBJ whole genome shotgun (WGS) entry which is preliminary data.</text>
</comment>
<name>A0A4C1V2T6_EUMVA</name>
<protein>
    <submittedName>
        <fullName evidence="2">Uncharacterized protein</fullName>
    </submittedName>
</protein>
<evidence type="ECO:0000256" key="1">
    <source>
        <dbReference type="SAM" id="MobiDB-lite"/>
    </source>
</evidence>
<gene>
    <name evidence="2" type="ORF">EVAR_19691_1</name>
</gene>
<dbReference type="Proteomes" id="UP000299102">
    <property type="component" value="Unassembled WGS sequence"/>
</dbReference>
<accession>A0A4C1V2T6</accession>
<keyword evidence="3" id="KW-1185">Reference proteome</keyword>
<organism evidence="2 3">
    <name type="scientific">Eumeta variegata</name>
    <name type="common">Bagworm moth</name>
    <name type="synonym">Eumeta japonica</name>
    <dbReference type="NCBI Taxonomy" id="151549"/>
    <lineage>
        <taxon>Eukaryota</taxon>
        <taxon>Metazoa</taxon>
        <taxon>Ecdysozoa</taxon>
        <taxon>Arthropoda</taxon>
        <taxon>Hexapoda</taxon>
        <taxon>Insecta</taxon>
        <taxon>Pterygota</taxon>
        <taxon>Neoptera</taxon>
        <taxon>Endopterygota</taxon>
        <taxon>Lepidoptera</taxon>
        <taxon>Glossata</taxon>
        <taxon>Ditrysia</taxon>
        <taxon>Tineoidea</taxon>
        <taxon>Psychidae</taxon>
        <taxon>Oiketicinae</taxon>
        <taxon>Eumeta</taxon>
    </lineage>
</organism>
<feature type="region of interest" description="Disordered" evidence="1">
    <location>
        <begin position="82"/>
        <end position="104"/>
    </location>
</feature>
<proteinExistence type="predicted"/>
<evidence type="ECO:0000313" key="2">
    <source>
        <dbReference type="EMBL" id="GBP32839.1"/>
    </source>
</evidence>
<dbReference type="EMBL" id="BGZK01000265">
    <property type="protein sequence ID" value="GBP32839.1"/>
    <property type="molecule type" value="Genomic_DNA"/>
</dbReference>
<evidence type="ECO:0000313" key="3">
    <source>
        <dbReference type="Proteomes" id="UP000299102"/>
    </source>
</evidence>